<keyword evidence="3 4" id="KW-0808">Transferase</keyword>
<keyword evidence="5" id="KW-1133">Transmembrane helix</keyword>
<dbReference type="CDD" id="cd03784">
    <property type="entry name" value="GT1_Gtf-like"/>
    <property type="match status" value="1"/>
</dbReference>
<evidence type="ECO:0000313" key="7">
    <source>
        <dbReference type="RefSeq" id="XP_005098325.1"/>
    </source>
</evidence>
<dbReference type="Proteomes" id="UP000694888">
    <property type="component" value="Unplaced"/>
</dbReference>
<evidence type="ECO:0000313" key="6">
    <source>
        <dbReference type="Proteomes" id="UP000694888"/>
    </source>
</evidence>
<dbReference type="PANTHER" id="PTHR48043">
    <property type="entry name" value="EG:EG0003.4 PROTEIN-RELATED"/>
    <property type="match status" value="1"/>
</dbReference>
<name>A0ABM0JP89_APLCA</name>
<evidence type="ECO:0000256" key="1">
    <source>
        <dbReference type="ARBA" id="ARBA00009995"/>
    </source>
</evidence>
<organism evidence="6 7">
    <name type="scientific">Aplysia californica</name>
    <name type="common">California sea hare</name>
    <dbReference type="NCBI Taxonomy" id="6500"/>
    <lineage>
        <taxon>Eukaryota</taxon>
        <taxon>Metazoa</taxon>
        <taxon>Spiralia</taxon>
        <taxon>Lophotrochozoa</taxon>
        <taxon>Mollusca</taxon>
        <taxon>Gastropoda</taxon>
        <taxon>Heterobranchia</taxon>
        <taxon>Euthyneura</taxon>
        <taxon>Tectipleura</taxon>
        <taxon>Aplysiida</taxon>
        <taxon>Aplysioidea</taxon>
        <taxon>Aplysiidae</taxon>
        <taxon>Aplysia</taxon>
    </lineage>
</organism>
<keyword evidence="5" id="KW-0812">Transmembrane</keyword>
<dbReference type="PANTHER" id="PTHR48043:SF145">
    <property type="entry name" value="FI06409P-RELATED"/>
    <property type="match status" value="1"/>
</dbReference>
<dbReference type="Gene3D" id="3.40.50.2000">
    <property type="entry name" value="Glycogen Phosphorylase B"/>
    <property type="match status" value="2"/>
</dbReference>
<dbReference type="InterPro" id="IPR050271">
    <property type="entry name" value="UDP-glycosyltransferase"/>
</dbReference>
<proteinExistence type="inferred from homology"/>
<sequence>MAGKQVLQSLGLKYYGSRFSIVILIFLQLLPASDLKRIVFLPVAQTSHTRSHANVARQMAAQGHDVWLGISEAMRRSEQVDTRDINIVSYGEYVKDLGNVIMVECGVYDNFWAGKDQDLKTVSRIGEAMSQNSIELVKDAAFISDIKRIQPHLIVLDWTPFCHSMLALPYKLNIPFAFYGSYHNPANARVPFTAACNPSPISELKDKLTFLERVQNFFVLFAIMTYNPFCDQDIISILVPEKPPIAVRDLSVLAEIFLVETDHILDYSRPMLPNTRLIGGTAARPGKPLTGSFLAHYKKVTNGFIVVSFGTAVDNIPSAISDKMLDAFERLDLGVVWKVNLSSAHLNNRVLTSRWIPQNDLLADVRTMAFVSHCGTNGLYEALYSGVPILCLPMFADQMHNAIKVENKGFGVKADLRHITAEELARLIWEVAKNDTYRNNIGTASKIFRKLYKEPLKEAAFWLEHVMEFGGSYMRFAGQEMPLYQFLLLDVLLFLFSISLILTCMLYCICRRLSSCLVRSLKNKTKQE</sequence>
<comment type="similarity">
    <text evidence="1 4">Belongs to the UDP-glycosyltransferase family.</text>
</comment>
<dbReference type="GeneID" id="101858491"/>
<feature type="transmembrane region" description="Helical" evidence="5">
    <location>
        <begin position="483"/>
        <end position="509"/>
    </location>
</feature>
<reference evidence="7" key="1">
    <citation type="submission" date="2025-08" db="UniProtKB">
        <authorList>
            <consortium name="RefSeq"/>
        </authorList>
    </citation>
    <scope>IDENTIFICATION</scope>
</reference>
<keyword evidence="2 4" id="KW-0328">Glycosyltransferase</keyword>
<dbReference type="RefSeq" id="XP_005098325.1">
    <property type="nucleotide sequence ID" value="XM_005098268.2"/>
</dbReference>
<evidence type="ECO:0000256" key="2">
    <source>
        <dbReference type="ARBA" id="ARBA00022676"/>
    </source>
</evidence>
<dbReference type="PROSITE" id="PS00375">
    <property type="entry name" value="UDPGT"/>
    <property type="match status" value="1"/>
</dbReference>
<dbReference type="InterPro" id="IPR002213">
    <property type="entry name" value="UDP_glucos_trans"/>
</dbReference>
<dbReference type="SUPFAM" id="SSF53756">
    <property type="entry name" value="UDP-Glycosyltransferase/glycogen phosphorylase"/>
    <property type="match status" value="1"/>
</dbReference>
<dbReference type="InterPro" id="IPR035595">
    <property type="entry name" value="UDP_glycos_trans_CS"/>
</dbReference>
<keyword evidence="6" id="KW-1185">Reference proteome</keyword>
<dbReference type="Pfam" id="PF00201">
    <property type="entry name" value="UDPGT"/>
    <property type="match status" value="1"/>
</dbReference>
<comment type="catalytic activity">
    <reaction evidence="5">
        <text>glucuronate acceptor + UDP-alpha-D-glucuronate = acceptor beta-D-glucuronoside + UDP + H(+)</text>
        <dbReference type="Rhea" id="RHEA:21032"/>
        <dbReference type="ChEBI" id="CHEBI:15378"/>
        <dbReference type="ChEBI" id="CHEBI:58052"/>
        <dbReference type="ChEBI" id="CHEBI:58223"/>
        <dbReference type="ChEBI" id="CHEBI:132367"/>
        <dbReference type="ChEBI" id="CHEBI:132368"/>
        <dbReference type="EC" id="2.4.1.17"/>
    </reaction>
</comment>
<comment type="subcellular location">
    <subcellularLocation>
        <location evidence="5">Membrane</location>
        <topology evidence="5">Single-pass membrane protein</topology>
    </subcellularLocation>
</comment>
<keyword evidence="5" id="KW-0472">Membrane</keyword>
<evidence type="ECO:0000256" key="4">
    <source>
        <dbReference type="RuleBase" id="RU003718"/>
    </source>
</evidence>
<gene>
    <name evidence="7" type="primary">LOC101858491</name>
</gene>
<accession>A0ABM0JP89</accession>
<evidence type="ECO:0000256" key="5">
    <source>
        <dbReference type="RuleBase" id="RU362059"/>
    </source>
</evidence>
<protein>
    <recommendedName>
        <fullName evidence="5">UDP-glucuronosyltransferase</fullName>
        <ecNumber evidence="5">2.4.1.17</ecNumber>
    </recommendedName>
</protein>
<dbReference type="EC" id="2.4.1.17" evidence="5"/>
<evidence type="ECO:0000256" key="3">
    <source>
        <dbReference type="ARBA" id="ARBA00022679"/>
    </source>
</evidence>